<dbReference type="PANTHER" id="PTHR34846">
    <property type="entry name" value="4-CARBOXYMUCONOLACTONE DECARBOXYLASE FAMILY PROTEIN (AFU_ORTHOLOGUE AFUA_6G11590)"/>
    <property type="match status" value="1"/>
</dbReference>
<dbReference type="InterPro" id="IPR029032">
    <property type="entry name" value="AhpD-like"/>
</dbReference>
<dbReference type="InterPro" id="IPR004675">
    <property type="entry name" value="AhpD_core"/>
</dbReference>
<dbReference type="EMBL" id="JBGBPY010000001">
    <property type="protein sequence ID" value="MEY2184262.1"/>
    <property type="molecule type" value="Genomic_DNA"/>
</dbReference>
<feature type="domain" description="Carboxymuconolactone decarboxylase-like" evidence="1">
    <location>
        <begin position="12"/>
        <end position="93"/>
    </location>
</feature>
<comment type="caution">
    <text evidence="2">The sequence shown here is derived from an EMBL/GenBank/DDBJ whole genome shotgun (WGS) entry which is preliminary data.</text>
</comment>
<dbReference type="Gene3D" id="1.20.1290.10">
    <property type="entry name" value="AhpD-like"/>
    <property type="match status" value="1"/>
</dbReference>
<dbReference type="SUPFAM" id="SSF69118">
    <property type="entry name" value="AhpD-like"/>
    <property type="match status" value="1"/>
</dbReference>
<gene>
    <name evidence="2" type="ORF">AB7878_17755</name>
</gene>
<dbReference type="PANTHER" id="PTHR34846:SF10">
    <property type="entry name" value="CYTOPLASMIC PROTEIN"/>
    <property type="match status" value="1"/>
</dbReference>
<keyword evidence="3" id="KW-1185">Reference proteome</keyword>
<evidence type="ECO:0000313" key="2">
    <source>
        <dbReference type="EMBL" id="MEY2184262.1"/>
    </source>
</evidence>
<reference evidence="2 3" key="1">
    <citation type="submission" date="2024-07" db="EMBL/GenBank/DDBJ databases">
        <title>Molecular mechanisms and environmental adaptations of flagellar loss and biofilm growth of Rhodanobacter under environmental stress.</title>
        <authorList>
            <person name="Chen M."/>
        </authorList>
    </citation>
    <scope>NUCLEOTIDE SEQUENCE [LARGE SCALE GENOMIC DNA]</scope>
    <source>
        <strain evidence="2 3">RS22</strain>
    </source>
</reference>
<dbReference type="InterPro" id="IPR003779">
    <property type="entry name" value="CMD-like"/>
</dbReference>
<proteinExistence type="predicted"/>
<organism evidence="2 3">
    <name type="scientific">Rhodanobacter humi</name>
    <dbReference type="NCBI Taxonomy" id="1888173"/>
    <lineage>
        <taxon>Bacteria</taxon>
        <taxon>Pseudomonadati</taxon>
        <taxon>Pseudomonadota</taxon>
        <taxon>Gammaproteobacteria</taxon>
        <taxon>Lysobacterales</taxon>
        <taxon>Rhodanobacteraceae</taxon>
        <taxon>Rhodanobacter</taxon>
    </lineage>
</organism>
<protein>
    <submittedName>
        <fullName evidence="2">Carboxymuconolactone decarboxylase family protein</fullName>
    </submittedName>
</protein>
<evidence type="ECO:0000313" key="3">
    <source>
        <dbReference type="Proteomes" id="UP001562159"/>
    </source>
</evidence>
<accession>A0ABV4AV49</accession>
<evidence type="ECO:0000259" key="1">
    <source>
        <dbReference type="Pfam" id="PF02627"/>
    </source>
</evidence>
<dbReference type="NCBIfam" id="TIGR00778">
    <property type="entry name" value="ahpD_dom"/>
    <property type="match status" value="1"/>
</dbReference>
<dbReference type="Pfam" id="PF02627">
    <property type="entry name" value="CMD"/>
    <property type="match status" value="1"/>
</dbReference>
<name>A0ABV4AV49_9GAMM</name>
<sequence>MNQRLDFYKASPEAIKAMVGLEQRIAKSNLEKPLVELVRLRASQINGCAYCVDTHAADARKAGEDERRLATLSVWHETPFFTDRERAALAWAESLTLISQTHAPDELWEQVRPHFTDAELADLTLLVTAINGWNRFAIAFRKLPA</sequence>
<dbReference type="Proteomes" id="UP001562159">
    <property type="component" value="Unassembled WGS sequence"/>
</dbReference>